<dbReference type="HOGENOM" id="CLU_2776081_0_0_1"/>
<dbReference type="Proteomes" id="UP000006039">
    <property type="component" value="Unassembled WGS sequence"/>
</dbReference>
<evidence type="ECO:0000313" key="2">
    <source>
        <dbReference type="EMBL" id="EJT68637.1"/>
    </source>
</evidence>
<keyword evidence="4" id="KW-1185">Reference proteome</keyword>
<reference evidence="3" key="5">
    <citation type="submission" date="2018-04" db="UniProtKB">
        <authorList>
            <consortium name="EnsemblFungi"/>
        </authorList>
    </citation>
    <scope>IDENTIFICATION</scope>
    <source>
        <strain evidence="3">R3-111a-1</strain>
    </source>
</reference>
<name>J3PJV3_GAET3</name>
<dbReference type="VEuPathDB" id="FungiDB:GGTG_13792"/>
<reference evidence="2" key="2">
    <citation type="submission" date="2010-07" db="EMBL/GenBank/DDBJ databases">
        <authorList>
            <consortium name="The Broad Institute Genome Sequencing Platform"/>
            <consortium name="Broad Institute Genome Sequencing Center for Infectious Disease"/>
            <person name="Ma L.-J."/>
            <person name="Dead R."/>
            <person name="Young S."/>
            <person name="Zeng Q."/>
            <person name="Koehrsen M."/>
            <person name="Alvarado L."/>
            <person name="Berlin A."/>
            <person name="Chapman S.B."/>
            <person name="Chen Z."/>
            <person name="Freedman E."/>
            <person name="Gellesch M."/>
            <person name="Goldberg J."/>
            <person name="Griggs A."/>
            <person name="Gujja S."/>
            <person name="Heilman E.R."/>
            <person name="Heiman D."/>
            <person name="Hepburn T."/>
            <person name="Howarth C."/>
            <person name="Jen D."/>
            <person name="Larson L."/>
            <person name="Mehta T."/>
            <person name="Neiman D."/>
            <person name="Pearson M."/>
            <person name="Roberts A."/>
            <person name="Saif S."/>
            <person name="Shea T."/>
            <person name="Shenoy N."/>
            <person name="Sisk P."/>
            <person name="Stolte C."/>
            <person name="Sykes S."/>
            <person name="Walk T."/>
            <person name="White J."/>
            <person name="Yandava C."/>
            <person name="Haas B."/>
            <person name="Nusbaum C."/>
            <person name="Birren B."/>
        </authorList>
    </citation>
    <scope>NUCLEOTIDE SEQUENCE</scope>
    <source>
        <strain evidence="2">R3-111a-1</strain>
    </source>
</reference>
<protein>
    <submittedName>
        <fullName evidence="2 3">Uncharacterized protein</fullName>
    </submittedName>
</protein>
<evidence type="ECO:0000313" key="3">
    <source>
        <dbReference type="EnsemblFungi" id="EJT68637"/>
    </source>
</evidence>
<gene>
    <name evidence="3" type="primary">20354250</name>
    <name evidence="2" type="ORF">GGTG_13792</name>
</gene>
<dbReference type="EMBL" id="GL385447">
    <property type="protein sequence ID" value="EJT68637.1"/>
    <property type="molecule type" value="Genomic_DNA"/>
</dbReference>
<accession>J3PJV3</accession>
<dbReference type="AlphaFoldDB" id="J3PJV3"/>
<feature type="region of interest" description="Disordered" evidence="1">
    <location>
        <begin position="44"/>
        <end position="69"/>
    </location>
</feature>
<organism evidence="2">
    <name type="scientific">Gaeumannomyces tritici (strain R3-111a-1)</name>
    <name type="common">Wheat and barley take-all root rot fungus</name>
    <name type="synonym">Gaeumannomyces graminis var. tritici</name>
    <dbReference type="NCBI Taxonomy" id="644352"/>
    <lineage>
        <taxon>Eukaryota</taxon>
        <taxon>Fungi</taxon>
        <taxon>Dikarya</taxon>
        <taxon>Ascomycota</taxon>
        <taxon>Pezizomycotina</taxon>
        <taxon>Sordariomycetes</taxon>
        <taxon>Sordariomycetidae</taxon>
        <taxon>Magnaporthales</taxon>
        <taxon>Magnaporthaceae</taxon>
        <taxon>Gaeumannomyces</taxon>
    </lineage>
</organism>
<reference evidence="4" key="1">
    <citation type="submission" date="2010-07" db="EMBL/GenBank/DDBJ databases">
        <title>The genome sequence of Gaeumannomyces graminis var. tritici strain R3-111a-1.</title>
        <authorList>
            <consortium name="The Broad Institute Genome Sequencing Platform"/>
            <person name="Ma L.-J."/>
            <person name="Dead R."/>
            <person name="Young S."/>
            <person name="Zeng Q."/>
            <person name="Koehrsen M."/>
            <person name="Alvarado L."/>
            <person name="Berlin A."/>
            <person name="Chapman S.B."/>
            <person name="Chen Z."/>
            <person name="Freedman E."/>
            <person name="Gellesch M."/>
            <person name="Goldberg J."/>
            <person name="Griggs A."/>
            <person name="Gujja S."/>
            <person name="Heilman E.R."/>
            <person name="Heiman D."/>
            <person name="Hepburn T."/>
            <person name="Howarth C."/>
            <person name="Jen D."/>
            <person name="Larson L."/>
            <person name="Mehta T."/>
            <person name="Neiman D."/>
            <person name="Pearson M."/>
            <person name="Roberts A."/>
            <person name="Saif S."/>
            <person name="Shea T."/>
            <person name="Shenoy N."/>
            <person name="Sisk P."/>
            <person name="Stolte C."/>
            <person name="Sykes S."/>
            <person name="Walk T."/>
            <person name="White J."/>
            <person name="Yandava C."/>
            <person name="Haas B."/>
            <person name="Nusbaum C."/>
            <person name="Birren B."/>
        </authorList>
    </citation>
    <scope>NUCLEOTIDE SEQUENCE [LARGE SCALE GENOMIC DNA]</scope>
    <source>
        <strain evidence="4">R3-111a-1</strain>
    </source>
</reference>
<dbReference type="RefSeq" id="XP_009229976.1">
    <property type="nucleotide sequence ID" value="XM_009231712.1"/>
</dbReference>
<reference evidence="3" key="4">
    <citation type="journal article" date="2015" name="G3 (Bethesda)">
        <title>Genome sequences of three phytopathogenic species of the Magnaporthaceae family of fungi.</title>
        <authorList>
            <person name="Okagaki L.H."/>
            <person name="Nunes C.C."/>
            <person name="Sailsbery J."/>
            <person name="Clay B."/>
            <person name="Brown D."/>
            <person name="John T."/>
            <person name="Oh Y."/>
            <person name="Young N."/>
            <person name="Fitzgerald M."/>
            <person name="Haas B.J."/>
            <person name="Zeng Q."/>
            <person name="Young S."/>
            <person name="Adiconis X."/>
            <person name="Fan L."/>
            <person name="Levin J.Z."/>
            <person name="Mitchell T.K."/>
            <person name="Okubara P.A."/>
            <person name="Farman M.L."/>
            <person name="Kohn L.M."/>
            <person name="Birren B."/>
            <person name="Ma L.-J."/>
            <person name="Dean R.A."/>
        </authorList>
    </citation>
    <scope>NUCLEOTIDE SEQUENCE</scope>
    <source>
        <strain evidence="3">R3-111a-1</strain>
    </source>
</reference>
<evidence type="ECO:0000256" key="1">
    <source>
        <dbReference type="SAM" id="MobiDB-lite"/>
    </source>
</evidence>
<dbReference type="GeneID" id="20354250"/>
<reference evidence="2" key="3">
    <citation type="submission" date="2010-09" db="EMBL/GenBank/DDBJ databases">
        <title>Annotation of Gaeumannomyces graminis var. tritici R3-111a-1.</title>
        <authorList>
            <consortium name="The Broad Institute Genome Sequencing Platform"/>
            <person name="Ma L.-J."/>
            <person name="Dead R."/>
            <person name="Young S.K."/>
            <person name="Zeng Q."/>
            <person name="Gargeya S."/>
            <person name="Fitzgerald M."/>
            <person name="Haas B."/>
            <person name="Abouelleil A."/>
            <person name="Alvarado L."/>
            <person name="Arachchi H.M."/>
            <person name="Berlin A."/>
            <person name="Brown A."/>
            <person name="Chapman S.B."/>
            <person name="Chen Z."/>
            <person name="Dunbar C."/>
            <person name="Freedman E."/>
            <person name="Gearin G."/>
            <person name="Gellesch M."/>
            <person name="Goldberg J."/>
            <person name="Griggs A."/>
            <person name="Gujja S."/>
            <person name="Heiman D."/>
            <person name="Howarth C."/>
            <person name="Larson L."/>
            <person name="Lui A."/>
            <person name="MacDonald P.J.P."/>
            <person name="Mehta T."/>
            <person name="Montmayeur A."/>
            <person name="Murphy C."/>
            <person name="Neiman D."/>
            <person name="Pearson M."/>
            <person name="Priest M."/>
            <person name="Roberts A."/>
            <person name="Saif S."/>
            <person name="Shea T."/>
            <person name="Shenoy N."/>
            <person name="Sisk P."/>
            <person name="Stolte C."/>
            <person name="Sykes S."/>
            <person name="Yandava C."/>
            <person name="Wortman J."/>
            <person name="Nusbaum C."/>
            <person name="Birren B."/>
        </authorList>
    </citation>
    <scope>NUCLEOTIDE SEQUENCE</scope>
    <source>
        <strain evidence="2">R3-111a-1</strain>
    </source>
</reference>
<proteinExistence type="predicted"/>
<dbReference type="EnsemblFungi" id="EJT68637">
    <property type="protein sequence ID" value="EJT68637"/>
    <property type="gene ID" value="GGTG_13792"/>
</dbReference>
<evidence type="ECO:0000313" key="4">
    <source>
        <dbReference type="Proteomes" id="UP000006039"/>
    </source>
</evidence>
<sequence length="69" mass="7208">MYAPFSGQVKRTGLLLGGSENTRVGDEVCGLFPVRTLDIPLSAAPGAWRTDGRGGRTPPPASLGLSRLL</sequence>